<proteinExistence type="predicted"/>
<reference evidence="2" key="1">
    <citation type="journal article" date="2017" name="bioRxiv">
        <title>Comparative analysis of the genomes of Stylophora pistillata and Acropora digitifera provides evidence for extensive differences between species of corals.</title>
        <authorList>
            <person name="Voolstra C.R."/>
            <person name="Li Y."/>
            <person name="Liew Y.J."/>
            <person name="Baumgarten S."/>
            <person name="Zoccola D."/>
            <person name="Flot J.-F."/>
            <person name="Tambutte S."/>
            <person name="Allemand D."/>
            <person name="Aranda M."/>
        </authorList>
    </citation>
    <scope>NUCLEOTIDE SEQUENCE [LARGE SCALE GENOMIC DNA]</scope>
</reference>
<evidence type="ECO:0000313" key="1">
    <source>
        <dbReference type="EMBL" id="PFX26974.1"/>
    </source>
</evidence>
<dbReference type="AlphaFoldDB" id="A0A2B4S8H8"/>
<dbReference type="EMBL" id="LSMT01000114">
    <property type="protein sequence ID" value="PFX26974.1"/>
    <property type="molecule type" value="Genomic_DNA"/>
</dbReference>
<dbReference type="Proteomes" id="UP000225706">
    <property type="component" value="Unassembled WGS sequence"/>
</dbReference>
<keyword evidence="2" id="KW-1185">Reference proteome</keyword>
<organism evidence="1 2">
    <name type="scientific">Stylophora pistillata</name>
    <name type="common">Smooth cauliflower coral</name>
    <dbReference type="NCBI Taxonomy" id="50429"/>
    <lineage>
        <taxon>Eukaryota</taxon>
        <taxon>Metazoa</taxon>
        <taxon>Cnidaria</taxon>
        <taxon>Anthozoa</taxon>
        <taxon>Hexacorallia</taxon>
        <taxon>Scleractinia</taxon>
        <taxon>Astrocoeniina</taxon>
        <taxon>Pocilloporidae</taxon>
        <taxon>Stylophora</taxon>
    </lineage>
</organism>
<comment type="caution">
    <text evidence="1">The sequence shown here is derived from an EMBL/GenBank/DDBJ whole genome shotgun (WGS) entry which is preliminary data.</text>
</comment>
<protein>
    <submittedName>
        <fullName evidence="1">Uncharacterized protein</fullName>
    </submittedName>
</protein>
<gene>
    <name evidence="1" type="ORF">AWC38_SpisGene8368</name>
</gene>
<evidence type="ECO:0000313" key="2">
    <source>
        <dbReference type="Proteomes" id="UP000225706"/>
    </source>
</evidence>
<name>A0A2B4S8H8_STYPI</name>
<accession>A0A2B4S8H8</accession>
<sequence>MKEQKWHADRRGSATATRPHILDDQTKLMRLDAEFVASNKDLYAVTTAPESLNPTDAAEVTETASVEKANQKTVYNQAVPTEDPYSEFLASQKK</sequence>